<dbReference type="InterPro" id="IPR008906">
    <property type="entry name" value="HATC_C_dom"/>
</dbReference>
<sequence length="73" mass="8162">MEIQARFLKLVLMAYDILNIQITIVSSKSTFSIGSGVLNKYRTSLLAKNVQALICTRNWKLGLICMVNIILSS</sequence>
<evidence type="ECO:0000259" key="1">
    <source>
        <dbReference type="Pfam" id="PF05699"/>
    </source>
</evidence>
<proteinExistence type="predicted"/>
<organism evidence="2 3">
    <name type="scientific">Cajanus cajan</name>
    <name type="common">Pigeon pea</name>
    <name type="synonym">Cajanus indicus</name>
    <dbReference type="NCBI Taxonomy" id="3821"/>
    <lineage>
        <taxon>Eukaryota</taxon>
        <taxon>Viridiplantae</taxon>
        <taxon>Streptophyta</taxon>
        <taxon>Embryophyta</taxon>
        <taxon>Tracheophyta</taxon>
        <taxon>Spermatophyta</taxon>
        <taxon>Magnoliopsida</taxon>
        <taxon>eudicotyledons</taxon>
        <taxon>Gunneridae</taxon>
        <taxon>Pentapetalae</taxon>
        <taxon>rosids</taxon>
        <taxon>fabids</taxon>
        <taxon>Fabales</taxon>
        <taxon>Fabaceae</taxon>
        <taxon>Papilionoideae</taxon>
        <taxon>50 kb inversion clade</taxon>
        <taxon>NPAAA clade</taxon>
        <taxon>indigoferoid/millettioid clade</taxon>
        <taxon>Phaseoleae</taxon>
        <taxon>Cajanus</taxon>
    </lineage>
</organism>
<dbReference type="GO" id="GO:0046983">
    <property type="term" value="F:protein dimerization activity"/>
    <property type="evidence" value="ECO:0007669"/>
    <property type="project" value="InterPro"/>
</dbReference>
<dbReference type="Pfam" id="PF05699">
    <property type="entry name" value="Dimer_Tnp_hAT"/>
    <property type="match status" value="1"/>
</dbReference>
<accession>A0A151TYK5</accession>
<protein>
    <submittedName>
        <fullName evidence="2">AC transposase</fullName>
    </submittedName>
</protein>
<name>A0A151TYK5_CAJCA</name>
<dbReference type="EMBL" id="CM003604">
    <property type="protein sequence ID" value="KYP72157.1"/>
    <property type="molecule type" value="Genomic_DNA"/>
</dbReference>
<dbReference type="SUPFAM" id="SSF53098">
    <property type="entry name" value="Ribonuclease H-like"/>
    <property type="match status" value="1"/>
</dbReference>
<feature type="domain" description="HAT C-terminal dimerisation" evidence="1">
    <location>
        <begin position="4"/>
        <end position="59"/>
    </location>
</feature>
<dbReference type="PANTHER" id="PTHR23272">
    <property type="entry name" value="BED FINGER-RELATED"/>
    <property type="match status" value="1"/>
</dbReference>
<dbReference type="Proteomes" id="UP000075243">
    <property type="component" value="Chromosome 2"/>
</dbReference>
<dbReference type="InterPro" id="IPR012337">
    <property type="entry name" value="RNaseH-like_sf"/>
</dbReference>
<reference evidence="2 3" key="1">
    <citation type="journal article" date="2012" name="Nat. Biotechnol.">
        <title>Draft genome sequence of pigeonpea (Cajanus cajan), an orphan legume crop of resource-poor farmers.</title>
        <authorList>
            <person name="Varshney R.K."/>
            <person name="Chen W."/>
            <person name="Li Y."/>
            <person name="Bharti A.K."/>
            <person name="Saxena R.K."/>
            <person name="Schlueter J.A."/>
            <person name="Donoghue M.T."/>
            <person name="Azam S."/>
            <person name="Fan G."/>
            <person name="Whaley A.M."/>
            <person name="Farmer A.D."/>
            <person name="Sheridan J."/>
            <person name="Iwata A."/>
            <person name="Tuteja R."/>
            <person name="Penmetsa R.V."/>
            <person name="Wu W."/>
            <person name="Upadhyaya H.D."/>
            <person name="Yang S.P."/>
            <person name="Shah T."/>
            <person name="Saxena K.B."/>
            <person name="Michael T."/>
            <person name="McCombie W.R."/>
            <person name="Yang B."/>
            <person name="Zhang G."/>
            <person name="Yang H."/>
            <person name="Wang J."/>
            <person name="Spillane C."/>
            <person name="Cook D.R."/>
            <person name="May G.D."/>
            <person name="Xu X."/>
            <person name="Jackson S.A."/>
        </authorList>
    </citation>
    <scope>NUCLEOTIDE SEQUENCE [LARGE SCALE GENOMIC DNA]</scope>
    <source>
        <strain evidence="3">cv. Asha</strain>
    </source>
</reference>
<keyword evidence="3" id="KW-1185">Reference proteome</keyword>
<evidence type="ECO:0000313" key="2">
    <source>
        <dbReference type="EMBL" id="KYP72157.1"/>
    </source>
</evidence>
<gene>
    <name evidence="2" type="ORF">KK1_004741</name>
</gene>
<dbReference type="AlphaFoldDB" id="A0A151TYK5"/>
<dbReference type="Gramene" id="C.cajan_04623.t">
    <property type="protein sequence ID" value="C.cajan_04623.t.cds1"/>
    <property type="gene ID" value="C.cajan_04623"/>
</dbReference>
<dbReference type="PANTHER" id="PTHR23272:SF166">
    <property type="entry name" value="ZINC FINGER BED DOMAIN-CONTAINING PROTEIN RICESLEEPER 2-LIKE ISOFORM X1"/>
    <property type="match status" value="1"/>
</dbReference>
<dbReference type="OMA" id="MAYDILN"/>
<evidence type="ECO:0000313" key="3">
    <source>
        <dbReference type="Proteomes" id="UP000075243"/>
    </source>
</evidence>
<dbReference type="STRING" id="3821.A0A151TYK5"/>